<dbReference type="GO" id="GO:0004527">
    <property type="term" value="F:exonuclease activity"/>
    <property type="evidence" value="ECO:0007669"/>
    <property type="project" value="UniProtKB-KW"/>
</dbReference>
<dbReference type="PANTHER" id="PTHR11070">
    <property type="entry name" value="UVRD / RECB / PCRA DNA HELICASE FAMILY MEMBER"/>
    <property type="match status" value="1"/>
</dbReference>
<evidence type="ECO:0000313" key="18">
    <source>
        <dbReference type="Proteomes" id="UP000199149"/>
    </source>
</evidence>
<dbReference type="Gene3D" id="3.90.320.10">
    <property type="match status" value="1"/>
</dbReference>
<dbReference type="InterPro" id="IPR014017">
    <property type="entry name" value="DNA_helicase_UvrD-like_C"/>
</dbReference>
<accession>A0A1I4TAB9</accession>
<dbReference type="InterPro" id="IPR014016">
    <property type="entry name" value="UvrD-like_ATP-bd"/>
</dbReference>
<evidence type="ECO:0000256" key="1">
    <source>
        <dbReference type="ARBA" id="ARBA00022722"/>
    </source>
</evidence>
<keyword evidence="2 14" id="KW-0547">Nucleotide-binding</keyword>
<dbReference type="OrthoDB" id="9810135at2"/>
<dbReference type="InterPro" id="IPR011604">
    <property type="entry name" value="PDDEXK-like_dom_sf"/>
</dbReference>
<keyword evidence="4 14" id="KW-0378">Hydrolase</keyword>
<keyword evidence="8" id="KW-0238">DNA-binding</keyword>
<evidence type="ECO:0000256" key="7">
    <source>
        <dbReference type="ARBA" id="ARBA00022840"/>
    </source>
</evidence>
<evidence type="ECO:0000256" key="4">
    <source>
        <dbReference type="ARBA" id="ARBA00022801"/>
    </source>
</evidence>
<organism evidence="17 18">
    <name type="scientific">Algoriella xinjiangensis</name>
    <dbReference type="NCBI Taxonomy" id="684065"/>
    <lineage>
        <taxon>Bacteria</taxon>
        <taxon>Pseudomonadati</taxon>
        <taxon>Bacteroidota</taxon>
        <taxon>Flavobacteriia</taxon>
        <taxon>Flavobacteriales</taxon>
        <taxon>Weeksellaceae</taxon>
        <taxon>Algoriella</taxon>
    </lineage>
</organism>
<evidence type="ECO:0000256" key="13">
    <source>
        <dbReference type="ARBA" id="ARBA00048988"/>
    </source>
</evidence>
<reference evidence="18" key="1">
    <citation type="submission" date="2016-10" db="EMBL/GenBank/DDBJ databases">
        <authorList>
            <person name="Varghese N."/>
            <person name="Submissions S."/>
        </authorList>
    </citation>
    <scope>NUCLEOTIDE SEQUENCE [LARGE SCALE GENOMIC DNA]</scope>
    <source>
        <strain evidence="18">XJ109</strain>
    </source>
</reference>
<dbReference type="RefSeq" id="WP_092906109.1">
    <property type="nucleotide sequence ID" value="NZ_FOUZ01000002.1"/>
</dbReference>
<evidence type="ECO:0000256" key="5">
    <source>
        <dbReference type="ARBA" id="ARBA00022806"/>
    </source>
</evidence>
<evidence type="ECO:0000256" key="11">
    <source>
        <dbReference type="ARBA" id="ARBA00034617"/>
    </source>
</evidence>
<proteinExistence type="predicted"/>
<evidence type="ECO:0000256" key="10">
    <source>
        <dbReference type="ARBA" id="ARBA00023235"/>
    </source>
</evidence>
<dbReference type="GO" id="GO:0000725">
    <property type="term" value="P:recombinational repair"/>
    <property type="evidence" value="ECO:0007669"/>
    <property type="project" value="TreeGrafter"/>
</dbReference>
<keyword evidence="10" id="KW-0413">Isomerase</keyword>
<dbReference type="STRING" id="684065.SAMN05421738_102124"/>
<name>A0A1I4TAB9_9FLAO</name>
<sequence>MLQAGDFKIYNASAGAGKTYTLVKEFISLLLANESDYHFEHILAITFTNKAANEMKERIIETLEEIARNPKPAEDFYITELAKELNLKPEIIKTKSYNILIAILHNYSKFSISTIDKFNLRLMKSFAQDLGLSMNFDVEMNTSEIINESVDLLYSKIGEDEKLTQTMIKIALDNMDDNKSWDIRKSLSSDTNEISNDRHLQDLEKLKNISLDEFINYRKVIYTDIKALKDGLIVVGNEFFELLSNNGISTNELPGKSRGIAAFFQKLKNFDGFGMILPTDANNKDINDDGYLSKVKDTIAESIFPQIKTLFEKAASINDHLILLTSIQKNISSISLINEVEKSLDTIKKDSNVLLINEFNTIISKNLQEQPANFIYERIGSRYNHYFIDEFQDTSTLQWNNLNPLVENARAQSDTIMLVGDAKQSIYRWRGGNPAQMIDLIDRKEEEKIKVEELEKNWRSHKNIIEFNNELYSFIAPQLNLPSFQHLYEIGNKQHVNDKNNGFVKINFIEQEGRSKDLFKEKNLELVLNYIKECQANSFSLSDIAILVRSNAQGIMLAKFLTENELVVISNEALLLKNSFEIQLIEYLFKITSNPMDEQSKIRFLMVAYELELFVTDDLTITVEKALKDGLKAFLKLTKSIGIDLDFIKDQNLSLYDFTEKTIRTLKLENRSPAYILSFLDVILEYSSKNESDLNSFLEFWSTAKDKSSIKTPKGVDAIQIMTIHKSKGLEFPVVILPFLDWQSKSSKIWIPLQKSDENPFETFYVNINNDLKTIQNTEIKSKIDEEENLVQLDEINTLYVATTRAKEQLYMIALKPKENSASKNIANYLHEFVDYKGFHEDEIILKGSPERVSIPKEKEQSSSELTIYSSDWNTRLVINTNSEKAQQKLAFTEFGNTVHTILSQIITAKDLPKIIEQEKQRGTISAENVAHLQNVLENMLQDAKLVPYFADDLTVLNERDFIDENGQIFRADRVVIDQENKCTIIDYKTGQPDLDHHFQVNRYADFFKSLGYTIQSKILIYIDDEQQKINVVEVNE</sequence>
<dbReference type="GO" id="GO:0043138">
    <property type="term" value="F:3'-5' DNA helicase activity"/>
    <property type="evidence" value="ECO:0007669"/>
    <property type="project" value="UniProtKB-EC"/>
</dbReference>
<dbReference type="AlphaFoldDB" id="A0A1I4TAB9"/>
<dbReference type="PROSITE" id="PS51198">
    <property type="entry name" value="UVRD_HELICASE_ATP_BIND"/>
    <property type="match status" value="1"/>
</dbReference>
<comment type="catalytic activity">
    <reaction evidence="11">
        <text>Couples ATP hydrolysis with the unwinding of duplex DNA by translocating in the 3'-5' direction.</text>
        <dbReference type="EC" id="5.6.2.4"/>
    </reaction>
</comment>
<dbReference type="InterPro" id="IPR027417">
    <property type="entry name" value="P-loop_NTPase"/>
</dbReference>
<dbReference type="PROSITE" id="PS51217">
    <property type="entry name" value="UVRD_HELICASE_CTER"/>
    <property type="match status" value="1"/>
</dbReference>
<feature type="domain" description="UvrD-like helicase ATP-binding" evidence="15">
    <location>
        <begin position="1"/>
        <end position="461"/>
    </location>
</feature>
<dbReference type="GO" id="GO:0005829">
    <property type="term" value="C:cytosol"/>
    <property type="evidence" value="ECO:0007669"/>
    <property type="project" value="TreeGrafter"/>
</dbReference>
<protein>
    <recommendedName>
        <fullName evidence="12">DNA 3'-5' helicase</fullName>
        <ecNumber evidence="12">5.6.2.4</ecNumber>
    </recommendedName>
</protein>
<keyword evidence="1" id="KW-0540">Nuclease</keyword>
<dbReference type="Pfam" id="PF13361">
    <property type="entry name" value="UvrD_C"/>
    <property type="match status" value="2"/>
</dbReference>
<evidence type="ECO:0000256" key="8">
    <source>
        <dbReference type="ARBA" id="ARBA00023125"/>
    </source>
</evidence>
<keyword evidence="5 14" id="KW-0347">Helicase</keyword>
<evidence type="ECO:0000259" key="16">
    <source>
        <dbReference type="PROSITE" id="PS51217"/>
    </source>
</evidence>
<dbReference type="GO" id="GO:0005524">
    <property type="term" value="F:ATP binding"/>
    <property type="evidence" value="ECO:0007669"/>
    <property type="project" value="UniProtKB-UniRule"/>
</dbReference>
<evidence type="ECO:0000256" key="2">
    <source>
        <dbReference type="ARBA" id="ARBA00022741"/>
    </source>
</evidence>
<evidence type="ECO:0000256" key="12">
    <source>
        <dbReference type="ARBA" id="ARBA00034808"/>
    </source>
</evidence>
<dbReference type="SUPFAM" id="SSF52540">
    <property type="entry name" value="P-loop containing nucleoside triphosphate hydrolases"/>
    <property type="match status" value="1"/>
</dbReference>
<dbReference type="EC" id="5.6.2.4" evidence="12"/>
<feature type="domain" description="UvrD-like helicase C-terminal" evidence="16">
    <location>
        <begin position="462"/>
        <end position="729"/>
    </location>
</feature>
<evidence type="ECO:0000313" key="17">
    <source>
        <dbReference type="EMBL" id="SFM73738.1"/>
    </source>
</evidence>
<keyword evidence="7 14" id="KW-0067">ATP-binding</keyword>
<gene>
    <name evidence="17" type="ORF">SAMN05421738_102124</name>
</gene>
<keyword evidence="18" id="KW-1185">Reference proteome</keyword>
<evidence type="ECO:0000256" key="3">
    <source>
        <dbReference type="ARBA" id="ARBA00022763"/>
    </source>
</evidence>
<dbReference type="InterPro" id="IPR000212">
    <property type="entry name" value="DNA_helicase_UvrD/REP"/>
</dbReference>
<feature type="binding site" evidence="14">
    <location>
        <begin position="12"/>
        <end position="19"/>
    </location>
    <ligand>
        <name>ATP</name>
        <dbReference type="ChEBI" id="CHEBI:30616"/>
    </ligand>
</feature>
<evidence type="ECO:0000256" key="6">
    <source>
        <dbReference type="ARBA" id="ARBA00022839"/>
    </source>
</evidence>
<dbReference type="Pfam" id="PF00580">
    <property type="entry name" value="UvrD-helicase"/>
    <property type="match status" value="1"/>
</dbReference>
<dbReference type="Gene3D" id="3.40.50.300">
    <property type="entry name" value="P-loop containing nucleotide triphosphate hydrolases"/>
    <property type="match status" value="3"/>
</dbReference>
<evidence type="ECO:0000256" key="9">
    <source>
        <dbReference type="ARBA" id="ARBA00023204"/>
    </source>
</evidence>
<keyword evidence="9" id="KW-0234">DNA repair</keyword>
<dbReference type="Pfam" id="PF12705">
    <property type="entry name" value="PDDEXK_1"/>
    <property type="match status" value="1"/>
</dbReference>
<dbReference type="Proteomes" id="UP000199149">
    <property type="component" value="Unassembled WGS sequence"/>
</dbReference>
<dbReference type="EMBL" id="FOUZ01000002">
    <property type="protein sequence ID" value="SFM73738.1"/>
    <property type="molecule type" value="Genomic_DNA"/>
</dbReference>
<dbReference type="Gene3D" id="1.10.3170.10">
    <property type="entry name" value="Recbcd, chain B, domain 2"/>
    <property type="match status" value="1"/>
</dbReference>
<comment type="catalytic activity">
    <reaction evidence="13">
        <text>ATP + H2O = ADP + phosphate + H(+)</text>
        <dbReference type="Rhea" id="RHEA:13065"/>
        <dbReference type="ChEBI" id="CHEBI:15377"/>
        <dbReference type="ChEBI" id="CHEBI:15378"/>
        <dbReference type="ChEBI" id="CHEBI:30616"/>
        <dbReference type="ChEBI" id="CHEBI:43474"/>
        <dbReference type="ChEBI" id="CHEBI:456216"/>
        <dbReference type="EC" id="5.6.2.4"/>
    </reaction>
</comment>
<evidence type="ECO:0000256" key="14">
    <source>
        <dbReference type="PROSITE-ProRule" id="PRU00560"/>
    </source>
</evidence>
<keyword evidence="3" id="KW-0227">DNA damage</keyword>
<dbReference type="GO" id="GO:0003677">
    <property type="term" value="F:DNA binding"/>
    <property type="evidence" value="ECO:0007669"/>
    <property type="project" value="UniProtKB-KW"/>
</dbReference>
<dbReference type="PANTHER" id="PTHR11070:SF67">
    <property type="entry name" value="DNA 3'-5' HELICASE"/>
    <property type="match status" value="1"/>
</dbReference>
<dbReference type="InterPro" id="IPR038726">
    <property type="entry name" value="PDDEXK_AddAB-type"/>
</dbReference>
<keyword evidence="6 17" id="KW-0269">Exonuclease</keyword>
<evidence type="ECO:0000259" key="15">
    <source>
        <dbReference type="PROSITE" id="PS51198"/>
    </source>
</evidence>